<dbReference type="GO" id="GO:0099621">
    <property type="term" value="F:undecaprenyl-phosphate 4-deoxy-4-formamido-L-arabinose transferase activity"/>
    <property type="evidence" value="ECO:0007669"/>
    <property type="project" value="UniProtKB-EC"/>
</dbReference>
<dbReference type="GO" id="GO:0009103">
    <property type="term" value="P:lipopolysaccharide biosynthetic process"/>
    <property type="evidence" value="ECO:0007669"/>
    <property type="project" value="UniProtKB-KW"/>
</dbReference>
<dbReference type="Pfam" id="PF00535">
    <property type="entry name" value="Glycos_transf_2"/>
    <property type="match status" value="1"/>
</dbReference>
<keyword evidence="1" id="KW-1003">Cell membrane</keyword>
<dbReference type="KEGG" id="pcor:KS4_25890"/>
<organism evidence="9 10">
    <name type="scientific">Poriferisphaera corsica</name>
    <dbReference type="NCBI Taxonomy" id="2528020"/>
    <lineage>
        <taxon>Bacteria</taxon>
        <taxon>Pseudomonadati</taxon>
        <taxon>Planctomycetota</taxon>
        <taxon>Phycisphaerae</taxon>
        <taxon>Phycisphaerales</taxon>
        <taxon>Phycisphaeraceae</taxon>
        <taxon>Poriferisphaera</taxon>
    </lineage>
</organism>
<dbReference type="AlphaFoldDB" id="A0A517YWD3"/>
<dbReference type="InterPro" id="IPR029044">
    <property type="entry name" value="Nucleotide-diphossugar_trans"/>
</dbReference>
<evidence type="ECO:0000256" key="7">
    <source>
        <dbReference type="ARBA" id="ARBA00023136"/>
    </source>
</evidence>
<dbReference type="Gene3D" id="3.90.550.10">
    <property type="entry name" value="Spore Coat Polysaccharide Biosynthesis Protein SpsA, Chain A"/>
    <property type="match status" value="1"/>
</dbReference>
<dbReference type="RefSeq" id="WP_145078457.1">
    <property type="nucleotide sequence ID" value="NZ_CP036425.1"/>
</dbReference>
<dbReference type="PANTHER" id="PTHR48090:SF3">
    <property type="entry name" value="UNDECAPRENYL-PHOSPHATE 4-DEOXY-4-FORMAMIDO-L-ARABINOSE TRANSFERASE"/>
    <property type="match status" value="1"/>
</dbReference>
<dbReference type="PANTHER" id="PTHR48090">
    <property type="entry name" value="UNDECAPRENYL-PHOSPHATE 4-DEOXY-4-FORMAMIDO-L-ARABINOSE TRANSFERASE-RELATED"/>
    <property type="match status" value="1"/>
</dbReference>
<dbReference type="EC" id="2.4.2.53" evidence="9"/>
<reference evidence="9 10" key="1">
    <citation type="submission" date="2019-02" db="EMBL/GenBank/DDBJ databases">
        <title>Deep-cultivation of Planctomycetes and their phenomic and genomic characterization uncovers novel biology.</title>
        <authorList>
            <person name="Wiegand S."/>
            <person name="Jogler M."/>
            <person name="Boedeker C."/>
            <person name="Pinto D."/>
            <person name="Vollmers J."/>
            <person name="Rivas-Marin E."/>
            <person name="Kohn T."/>
            <person name="Peeters S.H."/>
            <person name="Heuer A."/>
            <person name="Rast P."/>
            <person name="Oberbeckmann S."/>
            <person name="Bunk B."/>
            <person name="Jeske O."/>
            <person name="Meyerdierks A."/>
            <person name="Storesund J.E."/>
            <person name="Kallscheuer N."/>
            <person name="Luecker S."/>
            <person name="Lage O.M."/>
            <person name="Pohl T."/>
            <person name="Merkel B.J."/>
            <person name="Hornburger P."/>
            <person name="Mueller R.-W."/>
            <person name="Bruemmer F."/>
            <person name="Labrenz M."/>
            <person name="Spormann A.M."/>
            <person name="Op den Camp H."/>
            <person name="Overmann J."/>
            <person name="Amann R."/>
            <person name="Jetten M.S.M."/>
            <person name="Mascher T."/>
            <person name="Medema M.H."/>
            <person name="Devos D.P."/>
            <person name="Kaster A.-K."/>
            <person name="Ovreas L."/>
            <person name="Rohde M."/>
            <person name="Galperin M.Y."/>
            <person name="Jogler C."/>
        </authorList>
    </citation>
    <scope>NUCLEOTIDE SEQUENCE [LARGE SCALE GENOMIC DNA]</scope>
    <source>
        <strain evidence="9 10">KS4</strain>
    </source>
</reference>
<keyword evidence="10" id="KW-1185">Reference proteome</keyword>
<evidence type="ECO:0000256" key="3">
    <source>
        <dbReference type="ARBA" id="ARBA00022679"/>
    </source>
</evidence>
<evidence type="ECO:0000313" key="9">
    <source>
        <dbReference type="EMBL" id="QDU34519.1"/>
    </source>
</evidence>
<evidence type="ECO:0000256" key="5">
    <source>
        <dbReference type="ARBA" id="ARBA00022985"/>
    </source>
</evidence>
<feature type="domain" description="Glycosyltransferase 2-like" evidence="8">
    <location>
        <begin position="12"/>
        <end position="176"/>
    </location>
</feature>
<dbReference type="Proteomes" id="UP000317369">
    <property type="component" value="Chromosome"/>
</dbReference>
<dbReference type="SUPFAM" id="SSF53448">
    <property type="entry name" value="Nucleotide-diphospho-sugar transferases"/>
    <property type="match status" value="1"/>
</dbReference>
<keyword evidence="3 9" id="KW-0808">Transferase</keyword>
<evidence type="ECO:0000256" key="1">
    <source>
        <dbReference type="ARBA" id="ARBA00022475"/>
    </source>
</evidence>
<protein>
    <submittedName>
        <fullName evidence="9">Undecaprenyl-phosphate 4-deoxy-4-formamido-L-arabinose transferase</fullName>
        <ecNumber evidence="9">2.4.2.53</ecNumber>
    </submittedName>
</protein>
<accession>A0A517YWD3</accession>
<evidence type="ECO:0000256" key="2">
    <source>
        <dbReference type="ARBA" id="ARBA00022676"/>
    </source>
</evidence>
<sequence length="252" mass="28381">MSDNPNTNYDLSIVIPALNEQDNVEPLVSEVENNIRGKGINAELVYINDGSTDQTLPNLKALQQSRPWLVILHRDKPQGQSSAMFAGIQAASAPYVATLDADLQNDPADLTKMYQMIQDDPSIDMVQGDRSRNRQDNIIRKVTSLVGRKMRLLILGDKVRDTGCSGRVLRSSIAKQYPLQYKGVHRFLPAYANMLGAKVVELEVVHRARVAGETKYGFGILTRGWSGFWDLFAVRWMFKRHRDTSTERMTSN</sequence>
<keyword evidence="7" id="KW-0472">Membrane</keyword>
<dbReference type="GO" id="GO:0005886">
    <property type="term" value="C:plasma membrane"/>
    <property type="evidence" value="ECO:0007669"/>
    <property type="project" value="TreeGrafter"/>
</dbReference>
<name>A0A517YWD3_9BACT</name>
<evidence type="ECO:0000256" key="6">
    <source>
        <dbReference type="ARBA" id="ARBA00022989"/>
    </source>
</evidence>
<evidence type="ECO:0000256" key="4">
    <source>
        <dbReference type="ARBA" id="ARBA00022692"/>
    </source>
</evidence>
<dbReference type="OrthoDB" id="9810303at2"/>
<keyword evidence="5" id="KW-0448">Lipopolysaccharide biosynthesis</keyword>
<gene>
    <name evidence="9" type="primary">arnC</name>
    <name evidence="9" type="ORF">KS4_25890</name>
</gene>
<dbReference type="InterPro" id="IPR001173">
    <property type="entry name" value="Glyco_trans_2-like"/>
</dbReference>
<keyword evidence="6" id="KW-1133">Transmembrane helix</keyword>
<keyword evidence="4" id="KW-0812">Transmembrane</keyword>
<dbReference type="InterPro" id="IPR050256">
    <property type="entry name" value="Glycosyltransferase_2"/>
</dbReference>
<evidence type="ECO:0000313" key="10">
    <source>
        <dbReference type="Proteomes" id="UP000317369"/>
    </source>
</evidence>
<proteinExistence type="predicted"/>
<dbReference type="EMBL" id="CP036425">
    <property type="protein sequence ID" value="QDU34519.1"/>
    <property type="molecule type" value="Genomic_DNA"/>
</dbReference>
<keyword evidence="2 9" id="KW-0328">Glycosyltransferase</keyword>
<evidence type="ECO:0000259" key="8">
    <source>
        <dbReference type="Pfam" id="PF00535"/>
    </source>
</evidence>